<proteinExistence type="predicted"/>
<keyword evidence="2" id="KW-0449">Lipoprotein</keyword>
<evidence type="ECO:0000313" key="3">
    <source>
        <dbReference type="Proteomes" id="UP001499994"/>
    </source>
</evidence>
<feature type="signal peptide" evidence="1">
    <location>
        <begin position="1"/>
        <end position="26"/>
    </location>
</feature>
<evidence type="ECO:0000313" key="2">
    <source>
        <dbReference type="EMBL" id="GAA3880465.1"/>
    </source>
</evidence>
<dbReference type="PANTHER" id="PTHR38008:SF2">
    <property type="entry name" value="HEMOLYSIN"/>
    <property type="match status" value="1"/>
</dbReference>
<dbReference type="EMBL" id="BAABDG010000002">
    <property type="protein sequence ID" value="GAA3880465.1"/>
    <property type="molecule type" value="Genomic_DNA"/>
</dbReference>
<gene>
    <name evidence="2" type="primary">yoaF</name>
    <name evidence="2" type="ORF">GCM10022405_02470</name>
</gene>
<accession>A0ABP7KKL4</accession>
<dbReference type="PANTHER" id="PTHR38008">
    <property type="entry name" value="HEMOLYSIN-RELATED"/>
    <property type="match status" value="1"/>
</dbReference>
<organism evidence="2 3">
    <name type="scientific">Gibbsiella dentisursi</name>
    <dbReference type="NCBI Taxonomy" id="796890"/>
    <lineage>
        <taxon>Bacteria</taxon>
        <taxon>Pseudomonadati</taxon>
        <taxon>Pseudomonadota</taxon>
        <taxon>Gammaproteobacteria</taxon>
        <taxon>Enterobacterales</taxon>
        <taxon>Yersiniaceae</taxon>
        <taxon>Gibbsiella</taxon>
    </lineage>
</organism>
<reference evidence="3" key="1">
    <citation type="journal article" date="2019" name="Int. J. Syst. Evol. Microbiol.">
        <title>The Global Catalogue of Microorganisms (GCM) 10K type strain sequencing project: providing services to taxonomists for standard genome sequencing and annotation.</title>
        <authorList>
            <consortium name="The Broad Institute Genomics Platform"/>
            <consortium name="The Broad Institute Genome Sequencing Center for Infectious Disease"/>
            <person name="Wu L."/>
            <person name="Ma J."/>
        </authorList>
    </citation>
    <scope>NUCLEOTIDE SEQUENCE [LARGE SCALE GENOMIC DNA]</scope>
    <source>
        <strain evidence="3">JCM 17201</strain>
    </source>
</reference>
<dbReference type="Proteomes" id="UP001499994">
    <property type="component" value="Unassembled WGS sequence"/>
</dbReference>
<protein>
    <submittedName>
        <fullName evidence="2">DUF333 domain-containing lipoprotein YoaF</fullName>
    </submittedName>
</protein>
<dbReference type="RefSeq" id="WP_346078716.1">
    <property type="nucleotide sequence ID" value="NZ_BAABDG010000002.1"/>
</dbReference>
<keyword evidence="1" id="KW-0732">Signal</keyword>
<sequence length="102" mass="10943">MNKTLVPSRISPARRAIAAYCLPLLAAVTLLPGCSRAPNREAPPPPRATIGMANPADVYCTQIGGTLSAKKNDQGQYSICTLPNGEALDSWALFRRDHPVKK</sequence>
<comment type="caution">
    <text evidence="2">The sequence shown here is derived from an EMBL/GenBank/DDBJ whole genome shotgun (WGS) entry which is preliminary data.</text>
</comment>
<dbReference type="Pfam" id="PF03891">
    <property type="entry name" value="DUF333"/>
    <property type="match status" value="1"/>
</dbReference>
<name>A0ABP7KKL4_9GAMM</name>
<dbReference type="InterPro" id="IPR005590">
    <property type="entry name" value="DUF333"/>
</dbReference>
<keyword evidence="3" id="KW-1185">Reference proteome</keyword>
<evidence type="ECO:0000256" key="1">
    <source>
        <dbReference type="SAM" id="SignalP"/>
    </source>
</evidence>
<feature type="chain" id="PRO_5046301100" evidence="1">
    <location>
        <begin position="27"/>
        <end position="102"/>
    </location>
</feature>